<dbReference type="EMBL" id="KN846989">
    <property type="protein sequence ID" value="KIW92221.1"/>
    <property type="molecule type" value="Genomic_DNA"/>
</dbReference>
<dbReference type="RefSeq" id="XP_016618890.1">
    <property type="nucleotide sequence ID" value="XM_016764940.1"/>
</dbReference>
<protein>
    <submittedName>
        <fullName evidence="3">Uncharacterized protein</fullName>
    </submittedName>
</protein>
<reference evidence="3" key="1">
    <citation type="submission" date="2015-01" db="EMBL/GenBank/DDBJ databases">
        <title>The Genome Sequence of Cladophialophora bantiana CBS 173.52.</title>
        <authorList>
            <consortium name="The Broad Institute Genomics Platform"/>
            <person name="Cuomo C."/>
            <person name="de Hoog S."/>
            <person name="Gorbushina A."/>
            <person name="Stielow B."/>
            <person name="Teixiera M."/>
            <person name="Abouelleil A."/>
            <person name="Chapman S.B."/>
            <person name="Priest M."/>
            <person name="Young S.K."/>
            <person name="Wortman J."/>
            <person name="Nusbaum C."/>
            <person name="Birren B."/>
        </authorList>
    </citation>
    <scope>NUCLEOTIDE SEQUENCE [LARGE SCALE GENOMIC DNA]</scope>
    <source>
        <strain evidence="3">CBS 173.52</strain>
    </source>
</reference>
<evidence type="ECO:0000313" key="3">
    <source>
        <dbReference type="EMBL" id="KIW92221.1"/>
    </source>
</evidence>
<evidence type="ECO:0000256" key="2">
    <source>
        <dbReference type="SAM" id="Phobius"/>
    </source>
</evidence>
<dbReference type="Proteomes" id="UP000053789">
    <property type="component" value="Unassembled WGS sequence"/>
</dbReference>
<dbReference type="GeneID" id="27700133"/>
<keyword evidence="4" id="KW-1185">Reference proteome</keyword>
<proteinExistence type="predicted"/>
<feature type="region of interest" description="Disordered" evidence="1">
    <location>
        <begin position="90"/>
        <end position="111"/>
    </location>
</feature>
<accession>A0A0D2EQI5</accession>
<evidence type="ECO:0000256" key="1">
    <source>
        <dbReference type="SAM" id="MobiDB-lite"/>
    </source>
</evidence>
<feature type="transmembrane region" description="Helical" evidence="2">
    <location>
        <begin position="122"/>
        <end position="148"/>
    </location>
</feature>
<dbReference type="AlphaFoldDB" id="A0A0D2EQI5"/>
<dbReference type="OrthoDB" id="4161617at2759"/>
<feature type="compositionally biased region" description="Low complexity" evidence="1">
    <location>
        <begin position="90"/>
        <end position="106"/>
    </location>
</feature>
<dbReference type="HOGENOM" id="CLU_115921_0_0_1"/>
<organism evidence="3 4">
    <name type="scientific">Cladophialophora bantiana (strain ATCC 10958 / CBS 173.52 / CDC B-1940 / NIH 8579)</name>
    <name type="common">Xylohypha bantiana</name>
    <dbReference type="NCBI Taxonomy" id="1442370"/>
    <lineage>
        <taxon>Eukaryota</taxon>
        <taxon>Fungi</taxon>
        <taxon>Dikarya</taxon>
        <taxon>Ascomycota</taxon>
        <taxon>Pezizomycotina</taxon>
        <taxon>Eurotiomycetes</taxon>
        <taxon>Chaetothyriomycetidae</taxon>
        <taxon>Chaetothyriales</taxon>
        <taxon>Herpotrichiellaceae</taxon>
        <taxon>Cladophialophora</taxon>
    </lineage>
</organism>
<name>A0A0D2EQI5_CLAB1</name>
<keyword evidence="2" id="KW-1133">Transmembrane helix</keyword>
<keyword evidence="2" id="KW-0812">Transmembrane</keyword>
<sequence length="161" mass="16682">MDHTFLVPSITGPDPSVETVWIQWRGEDSQTTSDPGPTPATVNEVDLAPSASSTAVGSSNSTPLPPLSASFLSMTTVLTSSPLLFPPTVSFSSPSPSTETSTSASVNTTITSPPSSAYTTGIYIALGIFLFFGVMCALVTSPVTANAIKGVRGRRGRAREQ</sequence>
<evidence type="ECO:0000313" key="4">
    <source>
        <dbReference type="Proteomes" id="UP000053789"/>
    </source>
</evidence>
<keyword evidence="2" id="KW-0472">Membrane</keyword>
<gene>
    <name evidence="3" type="ORF">Z519_07205</name>
</gene>